<evidence type="ECO:0000256" key="3">
    <source>
        <dbReference type="ARBA" id="ARBA00023242"/>
    </source>
</evidence>
<protein>
    <recommendedName>
        <fullName evidence="4">Checkpoint protein</fullName>
    </recommendedName>
</protein>
<evidence type="ECO:0000256" key="4">
    <source>
        <dbReference type="PIRNR" id="PIRNR011312"/>
    </source>
</evidence>
<dbReference type="GO" id="GO:0033314">
    <property type="term" value="P:mitotic DNA replication checkpoint signaling"/>
    <property type="evidence" value="ECO:0007669"/>
    <property type="project" value="TreeGrafter"/>
</dbReference>
<accession>A0A7S1TZY9</accession>
<proteinExistence type="inferred from homology"/>
<dbReference type="GO" id="GO:0030896">
    <property type="term" value="C:checkpoint clamp complex"/>
    <property type="evidence" value="ECO:0007669"/>
    <property type="project" value="InterPro"/>
</dbReference>
<dbReference type="EMBL" id="HBGJ01016449">
    <property type="protein sequence ID" value="CAD9252217.1"/>
    <property type="molecule type" value="Transcribed_RNA"/>
</dbReference>
<dbReference type="AlphaFoldDB" id="A0A7S1TZY9"/>
<gene>
    <name evidence="5" type="ORF">PPAR1163_LOCUS10581</name>
</gene>
<dbReference type="PANTHER" id="PTHR12900:SF0">
    <property type="entry name" value="CHECKPOINT PROTEIN"/>
    <property type="match status" value="1"/>
</dbReference>
<comment type="similarity">
    <text evidence="2 4">Belongs to the HUS1 family.</text>
</comment>
<dbReference type="Gene3D" id="3.70.10.10">
    <property type="match status" value="1"/>
</dbReference>
<evidence type="ECO:0000256" key="1">
    <source>
        <dbReference type="ARBA" id="ARBA00004123"/>
    </source>
</evidence>
<dbReference type="Pfam" id="PF04005">
    <property type="entry name" value="Hus1"/>
    <property type="match status" value="1"/>
</dbReference>
<sequence>MRFKARLFQDMLLVVEGVIMCLEKATAGATPTVLLHLSPGGAKLALPTASTEEPQVFAELAADKLFAEYRIESQSDDCILLEAGLANLARAFRSGRAAPLCLLKLTKRRGQPCLCLETRALEVDVTHDIPVKVLKAAEIEAYAPPEVPAPSVQLELPASRQLRTVVDRLKPFDRYVSLDGDMHGSLTLRAQSGEASIKTFFPNLSPRFDGFDDEAAAANNVATVRVDGRKLANVLAFYGVPCEAAIACFVEGVSFVLHVFLAPAGVGTVTYYLPVGVEEGEWMNGPEG</sequence>
<comment type="subcellular location">
    <subcellularLocation>
        <location evidence="1">Nucleus</location>
    </subcellularLocation>
</comment>
<evidence type="ECO:0000313" key="5">
    <source>
        <dbReference type="EMBL" id="CAD9252217.1"/>
    </source>
</evidence>
<dbReference type="GO" id="GO:0000723">
    <property type="term" value="P:telomere maintenance"/>
    <property type="evidence" value="ECO:0007669"/>
    <property type="project" value="TreeGrafter"/>
</dbReference>
<reference evidence="5" key="1">
    <citation type="submission" date="2021-01" db="EMBL/GenBank/DDBJ databases">
        <authorList>
            <person name="Corre E."/>
            <person name="Pelletier E."/>
            <person name="Niang G."/>
            <person name="Scheremetjew M."/>
            <person name="Finn R."/>
            <person name="Kale V."/>
            <person name="Holt S."/>
            <person name="Cochrane G."/>
            <person name="Meng A."/>
            <person name="Brown T."/>
            <person name="Cohen L."/>
        </authorList>
    </citation>
    <scope>NUCLEOTIDE SEQUENCE</scope>
    <source>
        <strain evidence="5">CCMP2877</strain>
    </source>
</reference>
<dbReference type="GO" id="GO:0044778">
    <property type="term" value="P:meiotic DNA integrity checkpoint signaling"/>
    <property type="evidence" value="ECO:0007669"/>
    <property type="project" value="TreeGrafter"/>
</dbReference>
<dbReference type="InterPro" id="IPR016580">
    <property type="entry name" value="HUS1"/>
</dbReference>
<dbReference type="GO" id="GO:0035861">
    <property type="term" value="C:site of double-strand break"/>
    <property type="evidence" value="ECO:0007669"/>
    <property type="project" value="TreeGrafter"/>
</dbReference>
<keyword evidence="3" id="KW-0539">Nucleus</keyword>
<dbReference type="GO" id="GO:0006289">
    <property type="term" value="P:nucleotide-excision repair"/>
    <property type="evidence" value="ECO:0007669"/>
    <property type="project" value="TreeGrafter"/>
</dbReference>
<dbReference type="InterPro" id="IPR007150">
    <property type="entry name" value="HUS1/Mec3"/>
</dbReference>
<evidence type="ECO:0000256" key="2">
    <source>
        <dbReference type="ARBA" id="ARBA00005563"/>
    </source>
</evidence>
<dbReference type="GO" id="GO:0031573">
    <property type="term" value="P:mitotic intra-S DNA damage checkpoint signaling"/>
    <property type="evidence" value="ECO:0007669"/>
    <property type="project" value="TreeGrafter"/>
</dbReference>
<dbReference type="GO" id="GO:0000724">
    <property type="term" value="P:double-strand break repair via homologous recombination"/>
    <property type="evidence" value="ECO:0007669"/>
    <property type="project" value="TreeGrafter"/>
</dbReference>
<organism evidence="5">
    <name type="scientific">Phaeomonas parva</name>
    <dbReference type="NCBI Taxonomy" id="124430"/>
    <lineage>
        <taxon>Eukaryota</taxon>
        <taxon>Sar</taxon>
        <taxon>Stramenopiles</taxon>
        <taxon>Ochrophyta</taxon>
        <taxon>Pinguiophyceae</taxon>
        <taxon>Pinguiochrysidales</taxon>
        <taxon>Pinguiochrysidaceae</taxon>
        <taxon>Phaeomonas</taxon>
    </lineage>
</organism>
<dbReference type="PANTHER" id="PTHR12900">
    <property type="entry name" value="MITOTIC AND DNA DAMAGE CHECKPOINT PROTEIN HUS1"/>
    <property type="match status" value="1"/>
</dbReference>
<dbReference type="GO" id="GO:0005730">
    <property type="term" value="C:nucleolus"/>
    <property type="evidence" value="ECO:0007669"/>
    <property type="project" value="InterPro"/>
</dbReference>
<name>A0A7S1TZY9_9STRA</name>
<dbReference type="PIRSF" id="PIRSF011312">
    <property type="entry name" value="Cell_cycle_HUS1"/>
    <property type="match status" value="1"/>
</dbReference>